<dbReference type="InterPro" id="IPR046342">
    <property type="entry name" value="CBS_dom_sf"/>
</dbReference>
<evidence type="ECO:0000256" key="2">
    <source>
        <dbReference type="PROSITE-ProRule" id="PRU00703"/>
    </source>
</evidence>
<dbReference type="PANTHER" id="PTHR43080">
    <property type="entry name" value="CBS DOMAIN-CONTAINING PROTEIN CBSX3, MITOCHONDRIAL"/>
    <property type="match status" value="1"/>
</dbReference>
<sequence>MPVQDIAQEDVVTVERDAEASEVARTMDDERVGAVVVVEDDEPAGIVTDRTLGLSVGQEDDPASLTAEDLMSEDPETVAADAEAYELAVQFGEAKVRRLPVVDDDGSLAGIVSLDDVIATSAEELEEAAKVIEAQSPGYAPDER</sequence>
<name>A0ABD5V2R0_9EURY</name>
<proteinExistence type="predicted"/>
<dbReference type="InterPro" id="IPR000644">
    <property type="entry name" value="CBS_dom"/>
</dbReference>
<dbReference type="Gene3D" id="3.10.580.10">
    <property type="entry name" value="CBS-domain"/>
    <property type="match status" value="1"/>
</dbReference>
<accession>A0ABD5V2R0</accession>
<dbReference type="PROSITE" id="PS51371">
    <property type="entry name" value="CBS"/>
    <property type="match status" value="2"/>
</dbReference>
<dbReference type="RefSeq" id="WP_340603638.1">
    <property type="nucleotide sequence ID" value="NZ_JBBMXV010000002.1"/>
</dbReference>
<dbReference type="Pfam" id="PF00571">
    <property type="entry name" value="CBS"/>
    <property type="match status" value="2"/>
</dbReference>
<dbReference type="PANTHER" id="PTHR43080:SF2">
    <property type="entry name" value="CBS DOMAIN-CONTAINING PROTEIN"/>
    <property type="match status" value="1"/>
</dbReference>
<keyword evidence="5" id="KW-1185">Reference proteome</keyword>
<dbReference type="EMBL" id="JBHSXQ010000002">
    <property type="protein sequence ID" value="MFC6905126.1"/>
    <property type="molecule type" value="Genomic_DNA"/>
</dbReference>
<comment type="caution">
    <text evidence="4">The sequence shown here is derived from an EMBL/GenBank/DDBJ whole genome shotgun (WGS) entry which is preliminary data.</text>
</comment>
<dbReference type="SUPFAM" id="SSF54631">
    <property type="entry name" value="CBS-domain pair"/>
    <property type="match status" value="1"/>
</dbReference>
<protein>
    <submittedName>
        <fullName evidence="4">CBS domain-containing protein</fullName>
    </submittedName>
</protein>
<dbReference type="SMART" id="SM00116">
    <property type="entry name" value="CBS"/>
    <property type="match status" value="2"/>
</dbReference>
<organism evidence="4 5">
    <name type="scientific">Halalkalicoccus tibetensis</name>
    <dbReference type="NCBI Taxonomy" id="175632"/>
    <lineage>
        <taxon>Archaea</taxon>
        <taxon>Methanobacteriati</taxon>
        <taxon>Methanobacteriota</taxon>
        <taxon>Stenosarchaea group</taxon>
        <taxon>Halobacteria</taxon>
        <taxon>Halobacteriales</taxon>
        <taxon>Halococcaceae</taxon>
        <taxon>Halalkalicoccus</taxon>
    </lineage>
</organism>
<evidence type="ECO:0000313" key="4">
    <source>
        <dbReference type="EMBL" id="MFC6905126.1"/>
    </source>
</evidence>
<keyword evidence="1 2" id="KW-0129">CBS domain</keyword>
<feature type="domain" description="CBS" evidence="3">
    <location>
        <begin position="71"/>
        <end position="127"/>
    </location>
</feature>
<evidence type="ECO:0000313" key="5">
    <source>
        <dbReference type="Proteomes" id="UP001596312"/>
    </source>
</evidence>
<evidence type="ECO:0000256" key="1">
    <source>
        <dbReference type="ARBA" id="ARBA00023122"/>
    </source>
</evidence>
<dbReference type="InterPro" id="IPR051257">
    <property type="entry name" value="Diverse_CBS-Domain"/>
</dbReference>
<reference evidence="4 5" key="1">
    <citation type="journal article" date="2019" name="Int. J. Syst. Evol. Microbiol.">
        <title>The Global Catalogue of Microorganisms (GCM) 10K type strain sequencing project: providing services to taxonomists for standard genome sequencing and annotation.</title>
        <authorList>
            <consortium name="The Broad Institute Genomics Platform"/>
            <consortium name="The Broad Institute Genome Sequencing Center for Infectious Disease"/>
            <person name="Wu L."/>
            <person name="Ma J."/>
        </authorList>
    </citation>
    <scope>NUCLEOTIDE SEQUENCE [LARGE SCALE GENOMIC DNA]</scope>
    <source>
        <strain evidence="4 5">CGMCC 1.3240</strain>
    </source>
</reference>
<feature type="domain" description="CBS" evidence="3">
    <location>
        <begin position="7"/>
        <end position="62"/>
    </location>
</feature>
<evidence type="ECO:0000259" key="3">
    <source>
        <dbReference type="PROSITE" id="PS51371"/>
    </source>
</evidence>
<dbReference type="Proteomes" id="UP001596312">
    <property type="component" value="Unassembled WGS sequence"/>
</dbReference>
<gene>
    <name evidence="4" type="ORF">ACFQGH_07935</name>
</gene>
<dbReference type="AlphaFoldDB" id="A0ABD5V2R0"/>